<feature type="coiled-coil region" evidence="1">
    <location>
        <begin position="62"/>
        <end position="89"/>
    </location>
</feature>
<feature type="region of interest" description="Disordered" evidence="2">
    <location>
        <begin position="323"/>
        <end position="342"/>
    </location>
</feature>
<protein>
    <recommendedName>
        <fullName evidence="5">Shugoshin C-terminal domain-containing protein</fullName>
    </recommendedName>
</protein>
<evidence type="ECO:0000256" key="1">
    <source>
        <dbReference type="SAM" id="Coils"/>
    </source>
</evidence>
<feature type="compositionally biased region" description="Polar residues" evidence="2">
    <location>
        <begin position="172"/>
        <end position="189"/>
    </location>
</feature>
<evidence type="ECO:0000313" key="4">
    <source>
        <dbReference type="Proteomes" id="UP001162060"/>
    </source>
</evidence>
<feature type="compositionally biased region" description="Low complexity" evidence="2">
    <location>
        <begin position="263"/>
        <end position="272"/>
    </location>
</feature>
<dbReference type="EMBL" id="CAKLBY020000253">
    <property type="protein sequence ID" value="CAK7940010.1"/>
    <property type="molecule type" value="Genomic_DNA"/>
</dbReference>
<keyword evidence="1" id="KW-0175">Coiled coil</keyword>
<gene>
    <name evidence="3" type="ORF">PM001_LOCUS25160</name>
</gene>
<evidence type="ECO:0000313" key="3">
    <source>
        <dbReference type="EMBL" id="CAK7940010.1"/>
    </source>
</evidence>
<feature type="compositionally biased region" description="Polar residues" evidence="2">
    <location>
        <begin position="144"/>
        <end position="159"/>
    </location>
</feature>
<feature type="region of interest" description="Disordered" evidence="2">
    <location>
        <begin position="132"/>
        <end position="283"/>
    </location>
</feature>
<name>A0AAV1UZR9_9STRA</name>
<reference evidence="3" key="1">
    <citation type="submission" date="2024-01" db="EMBL/GenBank/DDBJ databases">
        <authorList>
            <person name="Webb A."/>
        </authorList>
    </citation>
    <scope>NUCLEOTIDE SEQUENCE</scope>
    <source>
        <strain evidence="3">Pm1</strain>
    </source>
</reference>
<comment type="caution">
    <text evidence="3">The sequence shown here is derived from an EMBL/GenBank/DDBJ whole genome shotgun (WGS) entry which is preliminary data.</text>
</comment>
<accession>A0AAV1UZR9</accession>
<proteinExistence type="predicted"/>
<dbReference type="AlphaFoldDB" id="A0AAV1UZR9"/>
<evidence type="ECO:0008006" key="5">
    <source>
        <dbReference type="Google" id="ProtNLM"/>
    </source>
</evidence>
<feature type="compositionally biased region" description="Low complexity" evidence="2">
    <location>
        <begin position="202"/>
        <end position="214"/>
    </location>
</feature>
<organism evidence="3 4">
    <name type="scientific">Peronospora matthiolae</name>
    <dbReference type="NCBI Taxonomy" id="2874970"/>
    <lineage>
        <taxon>Eukaryota</taxon>
        <taxon>Sar</taxon>
        <taxon>Stramenopiles</taxon>
        <taxon>Oomycota</taxon>
        <taxon>Peronosporomycetes</taxon>
        <taxon>Peronosporales</taxon>
        <taxon>Peronosporaceae</taxon>
        <taxon>Peronospora</taxon>
    </lineage>
</organism>
<sequence>MTRSLHTFKERHDLELASLRRHKDEGSARFQAALLRAKSKRAKYKTDCTKAQTTVRHLHAALAAVSVERDQLRDDLAELEAEYDRSRSLLSDRDDRVGLLQATISGLELERDQALRDCDVLRTSIAALVTGPSLPFSSRPVETAPSTSASVKRPSTSALTPPPRTKRARIEATSQSVVKVTPDTHSPTASGIVAEPSPPCKSPKNNPSRSPHSSTRSQAKLTPKTPVLPRPGVRKGKGRARNLTPAPASSDDDNSSDAGPRTLAALSRSRSSSWRKVPLGNPTTPFSTLPELIVVDTSSPDVDSPTSLVAASLRPKPKVSKADLFGEASSSSESPISVTEDVRAPANNRLSLTEYKDLSKSKVPRDQWIPGYHCRVPKSSVQV</sequence>
<dbReference type="Proteomes" id="UP001162060">
    <property type="component" value="Unassembled WGS sequence"/>
</dbReference>
<evidence type="ECO:0000256" key="2">
    <source>
        <dbReference type="SAM" id="MobiDB-lite"/>
    </source>
</evidence>